<evidence type="ECO:0000256" key="7">
    <source>
        <dbReference type="ARBA" id="ARBA00022679"/>
    </source>
</evidence>
<proteinExistence type="predicted"/>
<evidence type="ECO:0000256" key="5">
    <source>
        <dbReference type="ARBA" id="ARBA00022519"/>
    </source>
</evidence>
<dbReference type="Pfam" id="PF02518">
    <property type="entry name" value="HATPase_c"/>
    <property type="match status" value="1"/>
</dbReference>
<dbReference type="InterPro" id="IPR004358">
    <property type="entry name" value="Sig_transdc_His_kin-like_C"/>
</dbReference>
<dbReference type="CDD" id="cd00088">
    <property type="entry name" value="HPT"/>
    <property type="match status" value="1"/>
</dbReference>
<dbReference type="SUPFAM" id="SSF47226">
    <property type="entry name" value="Histidine-containing phosphotransfer domain, HPT domain"/>
    <property type="match status" value="1"/>
</dbReference>
<dbReference type="OrthoDB" id="6187449at2"/>
<evidence type="ECO:0000256" key="4">
    <source>
        <dbReference type="ARBA" id="ARBA00022475"/>
    </source>
</evidence>
<dbReference type="InterPro" id="IPR005467">
    <property type="entry name" value="His_kinase_dom"/>
</dbReference>
<evidence type="ECO:0000256" key="14">
    <source>
        <dbReference type="PROSITE-ProRule" id="PRU00110"/>
    </source>
</evidence>
<dbReference type="InterPro" id="IPR003661">
    <property type="entry name" value="HisK_dim/P_dom"/>
</dbReference>
<sequence>MEKKIAEDTYWKEKEFLTQLLNELPAAIFWKNTEETFLGCNRRFAQLAGLHSPEDIIGKTDFQLPWGPIQAALYQKDDQEVILTGKPKLNIEETLTLPDNTRLHLLTNKTPLYASNGQIMGILGIFYDITERKKMESALAEAKEQAEVANIAKTEFLENMSHDLRTPLSGITGFASIIKDEVQDPKIKRYIDYLMESSEALLSLLNEILDIVKWTSGNTPIKYRKFNLKDKLAEVIKLQQSAALQKSINLQLIYDESLPPFLIGDSMRVYRIALELVSNAITFTNSGSIVVQVQAAKQDERTQVIKLTVKDTGIGIPLEKQQDIFVEFKRLNPSYIGLYKGAGLGLAIVNQLVKELDSEIYLESEVGKGSCFTCLIPFKRALTDDDFGAEISVPLPSPPEVQKVDLSQATINETGTGNHRVLVVEDNTIAATVAKVLLSKLDCEVDIAENAHMAMEKVFRGKPYKLIFMDIGLPDMDGYELTKRIRLWEINKEHHIPIIALTAHGDEFNRQRCISAGMNAVLTKPLAKEKAEEILKEFIPSESQHSDDKNESSVNPVIDFDAALKQVNGQKNLLQELFNILIDSLPAEKANLETFFKLADWNKIASTAHKLKSSASYCGALRLKSICTSIEEAVRHSQAQSYHNLFQKLLLNIKETEDTLKDYLQSE</sequence>
<feature type="domain" description="PAC" evidence="19">
    <location>
        <begin position="89"/>
        <end position="141"/>
    </location>
</feature>
<dbReference type="SUPFAM" id="SSF55874">
    <property type="entry name" value="ATPase domain of HSP90 chaperone/DNA topoisomerase II/histidine kinase"/>
    <property type="match status" value="1"/>
</dbReference>
<dbReference type="CDD" id="cd17546">
    <property type="entry name" value="REC_hyHK_CKI1_RcsC-like"/>
    <property type="match status" value="1"/>
</dbReference>
<dbReference type="InterPro" id="IPR001610">
    <property type="entry name" value="PAC"/>
</dbReference>
<dbReference type="Pfam" id="PF08448">
    <property type="entry name" value="PAS_4"/>
    <property type="match status" value="1"/>
</dbReference>
<evidence type="ECO:0000259" key="18">
    <source>
        <dbReference type="PROSITE" id="PS50110"/>
    </source>
</evidence>
<dbReference type="RefSeq" id="WP_058525045.1">
    <property type="nucleotide sequence ID" value="NZ_CAAAHV010000038.1"/>
</dbReference>
<dbReference type="NCBIfam" id="TIGR00229">
    <property type="entry name" value="sensory_box"/>
    <property type="match status" value="1"/>
</dbReference>
<keyword evidence="23" id="KW-1185">Reference proteome</keyword>
<dbReference type="Gene3D" id="3.30.565.10">
    <property type="entry name" value="Histidine kinase-like ATPase, C-terminal domain"/>
    <property type="match status" value="1"/>
</dbReference>
<dbReference type="PROSITE" id="PS50113">
    <property type="entry name" value="PAC"/>
    <property type="match status" value="1"/>
</dbReference>
<dbReference type="SMART" id="SM00091">
    <property type="entry name" value="PAS"/>
    <property type="match status" value="1"/>
</dbReference>
<dbReference type="SUPFAM" id="SSF52172">
    <property type="entry name" value="CheY-like"/>
    <property type="match status" value="1"/>
</dbReference>
<dbReference type="CDD" id="cd00130">
    <property type="entry name" value="PAS"/>
    <property type="match status" value="1"/>
</dbReference>
<dbReference type="SMART" id="SM00448">
    <property type="entry name" value="REC"/>
    <property type="match status" value="1"/>
</dbReference>
<evidence type="ECO:0000256" key="2">
    <source>
        <dbReference type="ARBA" id="ARBA00004429"/>
    </source>
</evidence>
<keyword evidence="8" id="KW-0812">Transmembrane</keyword>
<keyword evidence="13" id="KW-0472">Membrane</keyword>
<evidence type="ECO:0000256" key="3">
    <source>
        <dbReference type="ARBA" id="ARBA00012438"/>
    </source>
</evidence>
<comment type="catalytic activity">
    <reaction evidence="1">
        <text>ATP + protein L-histidine = ADP + protein N-phospho-L-histidine.</text>
        <dbReference type="EC" id="2.7.13.3"/>
    </reaction>
</comment>
<keyword evidence="9 22" id="KW-0418">Kinase</keyword>
<dbReference type="PANTHER" id="PTHR43047">
    <property type="entry name" value="TWO-COMPONENT HISTIDINE PROTEIN KINASE"/>
    <property type="match status" value="1"/>
</dbReference>
<dbReference type="Pfam" id="PF00072">
    <property type="entry name" value="Response_reg"/>
    <property type="match status" value="1"/>
</dbReference>
<feature type="modified residue" description="4-aspartylphosphate" evidence="15">
    <location>
        <position position="470"/>
    </location>
</feature>
<reference evidence="21 23" key="1">
    <citation type="submission" date="2015-11" db="EMBL/GenBank/DDBJ databases">
        <title>Genomic analysis of 38 Legionella species identifies large and diverse effector repertoires.</title>
        <authorList>
            <person name="Burstein D."/>
            <person name="Amaro F."/>
            <person name="Zusman T."/>
            <person name="Lifshitz Z."/>
            <person name="Cohen O."/>
            <person name="Gilbert J.A."/>
            <person name="Pupko T."/>
            <person name="Shuman H.A."/>
            <person name="Segal G."/>
        </authorList>
    </citation>
    <scope>NUCLEOTIDE SEQUENCE [LARGE SCALE GENOMIC DNA]</scope>
    <source>
        <strain evidence="21 23">CDC#1407-AL-14</strain>
    </source>
</reference>
<evidence type="ECO:0000256" key="11">
    <source>
        <dbReference type="ARBA" id="ARBA00022989"/>
    </source>
</evidence>
<dbReference type="GO" id="GO:0000155">
    <property type="term" value="F:phosphorelay sensor kinase activity"/>
    <property type="evidence" value="ECO:0007669"/>
    <property type="project" value="InterPro"/>
</dbReference>
<feature type="domain" description="Response regulatory" evidence="18">
    <location>
        <begin position="420"/>
        <end position="539"/>
    </location>
</feature>
<dbReference type="SUPFAM" id="SSF47384">
    <property type="entry name" value="Homodimeric domain of signal transducing histidine kinase"/>
    <property type="match status" value="1"/>
</dbReference>
<evidence type="ECO:0000313" key="21">
    <source>
        <dbReference type="EMBL" id="KTC66749.1"/>
    </source>
</evidence>
<evidence type="ECO:0000256" key="12">
    <source>
        <dbReference type="ARBA" id="ARBA00023012"/>
    </source>
</evidence>
<keyword evidence="5" id="KW-0997">Cell inner membrane</keyword>
<dbReference type="Gene3D" id="3.30.450.20">
    <property type="entry name" value="PAS domain"/>
    <property type="match status" value="1"/>
</dbReference>
<dbReference type="AlphaFoldDB" id="A0A378ICE8"/>
<dbReference type="Proteomes" id="UP000255066">
    <property type="component" value="Unassembled WGS sequence"/>
</dbReference>
<evidence type="ECO:0000256" key="6">
    <source>
        <dbReference type="ARBA" id="ARBA00022553"/>
    </source>
</evidence>
<feature type="domain" description="Histidine kinase" evidence="17">
    <location>
        <begin position="159"/>
        <end position="380"/>
    </location>
</feature>
<dbReference type="PANTHER" id="PTHR43047:SF72">
    <property type="entry name" value="OSMOSENSING HISTIDINE PROTEIN KINASE SLN1"/>
    <property type="match status" value="1"/>
</dbReference>
<dbReference type="GO" id="GO:0005886">
    <property type="term" value="C:plasma membrane"/>
    <property type="evidence" value="ECO:0007669"/>
    <property type="project" value="UniProtKB-SubCell"/>
</dbReference>
<dbReference type="SMART" id="SM00073">
    <property type="entry name" value="HPT"/>
    <property type="match status" value="1"/>
</dbReference>
<name>A0A378ICE8_9GAMM</name>
<dbReference type="InterPro" id="IPR000700">
    <property type="entry name" value="PAS-assoc_C"/>
</dbReference>
<dbReference type="SUPFAM" id="SSF55785">
    <property type="entry name" value="PYP-like sensor domain (PAS domain)"/>
    <property type="match status" value="1"/>
</dbReference>
<dbReference type="EMBL" id="UGNW01000001">
    <property type="protein sequence ID" value="STX32898.1"/>
    <property type="molecule type" value="Genomic_DNA"/>
</dbReference>
<evidence type="ECO:0000256" key="1">
    <source>
        <dbReference type="ARBA" id="ARBA00000085"/>
    </source>
</evidence>
<evidence type="ECO:0000256" key="13">
    <source>
        <dbReference type="ARBA" id="ARBA00023136"/>
    </source>
</evidence>
<dbReference type="Pfam" id="PF00512">
    <property type="entry name" value="HisKA"/>
    <property type="match status" value="1"/>
</dbReference>
<feature type="domain" description="HPt" evidence="20">
    <location>
        <begin position="570"/>
        <end position="667"/>
    </location>
</feature>
<dbReference type="STRING" id="28083.Lbir_3051"/>
<accession>A0A378ICE8</accession>
<keyword evidence="16" id="KW-0175">Coiled coil</keyword>
<dbReference type="GO" id="GO:0009927">
    <property type="term" value="F:histidine phosphotransfer kinase activity"/>
    <property type="evidence" value="ECO:0007669"/>
    <property type="project" value="TreeGrafter"/>
</dbReference>
<organism evidence="22 24">
    <name type="scientific">Legionella birminghamensis</name>
    <dbReference type="NCBI Taxonomy" id="28083"/>
    <lineage>
        <taxon>Bacteria</taxon>
        <taxon>Pseudomonadati</taxon>
        <taxon>Pseudomonadota</taxon>
        <taxon>Gammaproteobacteria</taxon>
        <taxon>Legionellales</taxon>
        <taxon>Legionellaceae</taxon>
        <taxon>Legionella</taxon>
    </lineage>
</organism>
<dbReference type="Proteomes" id="UP000054735">
    <property type="component" value="Unassembled WGS sequence"/>
</dbReference>
<feature type="coiled-coil region" evidence="16">
    <location>
        <begin position="132"/>
        <end position="159"/>
    </location>
</feature>
<comment type="subcellular location">
    <subcellularLocation>
        <location evidence="2">Cell inner membrane</location>
        <topology evidence="2">Multi-pass membrane protein</topology>
    </subcellularLocation>
</comment>
<evidence type="ECO:0000259" key="20">
    <source>
        <dbReference type="PROSITE" id="PS50894"/>
    </source>
</evidence>
<keyword evidence="10" id="KW-0067">ATP-binding</keyword>
<dbReference type="PRINTS" id="PR00344">
    <property type="entry name" value="BCTRLSENSOR"/>
</dbReference>
<reference evidence="22 24" key="2">
    <citation type="submission" date="2018-06" db="EMBL/GenBank/DDBJ databases">
        <authorList>
            <consortium name="Pathogen Informatics"/>
            <person name="Doyle S."/>
        </authorList>
    </citation>
    <scope>NUCLEOTIDE SEQUENCE [LARGE SCALE GENOMIC DNA]</scope>
    <source>
        <strain evidence="22 24">NCTC12437</strain>
    </source>
</reference>
<dbReference type="InterPro" id="IPR011006">
    <property type="entry name" value="CheY-like_superfamily"/>
</dbReference>
<evidence type="ECO:0000256" key="15">
    <source>
        <dbReference type="PROSITE-ProRule" id="PRU00169"/>
    </source>
</evidence>
<dbReference type="EC" id="2.7.13.3" evidence="3"/>
<dbReference type="InterPro" id="IPR036890">
    <property type="entry name" value="HATPase_C_sf"/>
</dbReference>
<dbReference type="InterPro" id="IPR001789">
    <property type="entry name" value="Sig_transdc_resp-reg_receiver"/>
</dbReference>
<dbReference type="InterPro" id="IPR035965">
    <property type="entry name" value="PAS-like_dom_sf"/>
</dbReference>
<evidence type="ECO:0000256" key="10">
    <source>
        <dbReference type="ARBA" id="ARBA00022840"/>
    </source>
</evidence>
<dbReference type="SMART" id="SM00086">
    <property type="entry name" value="PAC"/>
    <property type="match status" value="1"/>
</dbReference>
<evidence type="ECO:0000256" key="16">
    <source>
        <dbReference type="SAM" id="Coils"/>
    </source>
</evidence>
<evidence type="ECO:0000313" key="22">
    <source>
        <dbReference type="EMBL" id="STX32898.1"/>
    </source>
</evidence>
<dbReference type="CDD" id="cd16922">
    <property type="entry name" value="HATPase_EvgS-ArcB-TorS-like"/>
    <property type="match status" value="1"/>
</dbReference>
<dbReference type="InterPro" id="IPR013656">
    <property type="entry name" value="PAS_4"/>
</dbReference>
<dbReference type="InterPro" id="IPR036641">
    <property type="entry name" value="HPT_dom_sf"/>
</dbReference>
<keyword evidence="6 15" id="KW-0597">Phosphoprotein</keyword>
<dbReference type="InterPro" id="IPR003594">
    <property type="entry name" value="HATPase_dom"/>
</dbReference>
<dbReference type="PROSITE" id="PS50109">
    <property type="entry name" value="HIS_KIN"/>
    <property type="match status" value="1"/>
</dbReference>
<dbReference type="InterPro" id="IPR000014">
    <property type="entry name" value="PAS"/>
</dbReference>
<dbReference type="InterPro" id="IPR036097">
    <property type="entry name" value="HisK_dim/P_sf"/>
</dbReference>
<keyword evidence="4" id="KW-1003">Cell membrane</keyword>
<gene>
    <name evidence="22" type="primary">arcB_3</name>
    <name evidence="21" type="ORF">Lbir_3051</name>
    <name evidence="22" type="ORF">NCTC12437_02702</name>
</gene>
<dbReference type="CDD" id="cd00082">
    <property type="entry name" value="HisKA"/>
    <property type="match status" value="1"/>
</dbReference>
<keyword evidence="12" id="KW-0902">Two-component regulatory system</keyword>
<dbReference type="EMBL" id="LNXT01000052">
    <property type="protein sequence ID" value="KTC66749.1"/>
    <property type="molecule type" value="Genomic_DNA"/>
</dbReference>
<keyword evidence="7 22" id="KW-0808">Transferase</keyword>
<evidence type="ECO:0000313" key="23">
    <source>
        <dbReference type="Proteomes" id="UP000054735"/>
    </source>
</evidence>
<dbReference type="Gene3D" id="1.20.120.160">
    <property type="entry name" value="HPT domain"/>
    <property type="match status" value="1"/>
</dbReference>
<dbReference type="InterPro" id="IPR008207">
    <property type="entry name" value="Sig_transdc_His_kin_Hpt_dom"/>
</dbReference>
<protein>
    <recommendedName>
        <fullName evidence="3">histidine kinase</fullName>
        <ecNumber evidence="3">2.7.13.3</ecNumber>
    </recommendedName>
</protein>
<dbReference type="PROSITE" id="PS50110">
    <property type="entry name" value="RESPONSE_REGULATORY"/>
    <property type="match status" value="1"/>
</dbReference>
<feature type="modified residue" description="Phosphohistidine" evidence="14">
    <location>
        <position position="609"/>
    </location>
</feature>
<dbReference type="Gene3D" id="1.10.287.130">
    <property type="match status" value="1"/>
</dbReference>
<dbReference type="SMART" id="SM00387">
    <property type="entry name" value="HATPase_c"/>
    <property type="match status" value="1"/>
</dbReference>
<evidence type="ECO:0000313" key="24">
    <source>
        <dbReference type="Proteomes" id="UP000255066"/>
    </source>
</evidence>
<evidence type="ECO:0000256" key="8">
    <source>
        <dbReference type="ARBA" id="ARBA00022692"/>
    </source>
</evidence>
<evidence type="ECO:0000259" key="19">
    <source>
        <dbReference type="PROSITE" id="PS50113"/>
    </source>
</evidence>
<dbReference type="SMART" id="SM00388">
    <property type="entry name" value="HisKA"/>
    <property type="match status" value="1"/>
</dbReference>
<evidence type="ECO:0000256" key="9">
    <source>
        <dbReference type="ARBA" id="ARBA00022777"/>
    </source>
</evidence>
<dbReference type="Gene3D" id="3.40.50.2300">
    <property type="match status" value="1"/>
</dbReference>
<dbReference type="Pfam" id="PF01627">
    <property type="entry name" value="Hpt"/>
    <property type="match status" value="1"/>
</dbReference>
<keyword evidence="10" id="KW-0547">Nucleotide-binding</keyword>
<evidence type="ECO:0000259" key="17">
    <source>
        <dbReference type="PROSITE" id="PS50109"/>
    </source>
</evidence>
<keyword evidence="11" id="KW-1133">Transmembrane helix</keyword>
<dbReference type="PROSITE" id="PS50894">
    <property type="entry name" value="HPT"/>
    <property type="match status" value="1"/>
</dbReference>